<dbReference type="InterPro" id="IPR035944">
    <property type="entry name" value="YfbM-like_sf"/>
</dbReference>
<evidence type="ECO:0000313" key="2">
    <source>
        <dbReference type="Proteomes" id="UP000016521"/>
    </source>
</evidence>
<evidence type="ECO:0008006" key="3">
    <source>
        <dbReference type="Google" id="ProtNLM"/>
    </source>
</evidence>
<proteinExistence type="predicted"/>
<name>A0ABM6NH07_PSEO7</name>
<reference evidence="1 2" key="1">
    <citation type="submission" date="2015-06" db="EMBL/GenBank/DDBJ databases">
        <authorList>
            <person name="Xie B.-B."/>
            <person name="Rong J.-C."/>
            <person name="Qin Q.-L."/>
            <person name="Zhang Y.-Z."/>
        </authorList>
    </citation>
    <scope>NUCLEOTIDE SEQUENCE [LARGE SCALE GENOMIC DNA]</scope>
    <source>
        <strain evidence="1 2">JCM 20779</strain>
    </source>
</reference>
<evidence type="ECO:0000313" key="1">
    <source>
        <dbReference type="EMBL" id="ATD08167.1"/>
    </source>
</evidence>
<dbReference type="Proteomes" id="UP000016521">
    <property type="component" value="Chromosome I"/>
</dbReference>
<dbReference type="InterPro" id="IPR015068">
    <property type="entry name" value="DUF1877"/>
</dbReference>
<dbReference type="SUPFAM" id="SSF111069">
    <property type="entry name" value="Hypothetical protein yfbM"/>
    <property type="match status" value="1"/>
</dbReference>
<dbReference type="RefSeq" id="WP_010376420.1">
    <property type="nucleotide sequence ID" value="NZ_CP011924.1"/>
</dbReference>
<keyword evidence="2" id="KW-1185">Reference proteome</keyword>
<dbReference type="Pfam" id="PF08974">
    <property type="entry name" value="DUF1877"/>
    <property type="match status" value="1"/>
</dbReference>
<sequence>MSMIASLKSVSEERLNEILAEPSKLVSYLFEDDSGKMCDVDKAWHAIHFLLNKSVWETTSLGGSVFLGGIPISDEDVGYGPARYFSTEQTKEISSELSKISDNQLLENFLNLVDESEIYPGFEDREEDRRYITQNFIHLKEYLAELAKADSCLISYMC</sequence>
<dbReference type="EMBL" id="CP011924">
    <property type="protein sequence ID" value="ATD08167.1"/>
    <property type="molecule type" value="Genomic_DNA"/>
</dbReference>
<accession>A0ABM6NH07</accession>
<dbReference type="Gene3D" id="3.40.1760.10">
    <property type="entry name" value="YfbM-like super family"/>
    <property type="match status" value="1"/>
</dbReference>
<protein>
    <recommendedName>
        <fullName evidence="3">DUF1877 family protein</fullName>
    </recommendedName>
</protein>
<gene>
    <name evidence="1" type="ORF">PPIS_a3363</name>
</gene>
<organism evidence="1 2">
    <name type="scientific">Pseudoalteromonas piscicida</name>
    <dbReference type="NCBI Taxonomy" id="43662"/>
    <lineage>
        <taxon>Bacteria</taxon>
        <taxon>Pseudomonadati</taxon>
        <taxon>Pseudomonadota</taxon>
        <taxon>Gammaproteobacteria</taxon>
        <taxon>Alteromonadales</taxon>
        <taxon>Pseudoalteromonadaceae</taxon>
        <taxon>Pseudoalteromonas</taxon>
    </lineage>
</organism>